<organism evidence="10 11">
    <name type="scientific">Maudiozyma humilis</name>
    <name type="common">Sour dough yeast</name>
    <name type="synonym">Kazachstania humilis</name>
    <dbReference type="NCBI Taxonomy" id="51915"/>
    <lineage>
        <taxon>Eukaryota</taxon>
        <taxon>Fungi</taxon>
        <taxon>Dikarya</taxon>
        <taxon>Ascomycota</taxon>
        <taxon>Saccharomycotina</taxon>
        <taxon>Saccharomycetes</taxon>
        <taxon>Saccharomycetales</taxon>
        <taxon>Saccharomycetaceae</taxon>
        <taxon>Maudiozyma</taxon>
    </lineage>
</organism>
<evidence type="ECO:0000256" key="4">
    <source>
        <dbReference type="ARBA" id="ARBA00012664"/>
    </source>
</evidence>
<dbReference type="EMBL" id="BTGD01000011">
    <property type="protein sequence ID" value="GMM57354.1"/>
    <property type="molecule type" value="Genomic_DNA"/>
</dbReference>
<dbReference type="NCBIfam" id="TIGR00114">
    <property type="entry name" value="lumazine-synth"/>
    <property type="match status" value="1"/>
</dbReference>
<dbReference type="HAMAP" id="MF_00178">
    <property type="entry name" value="Lumazine_synth"/>
    <property type="match status" value="1"/>
</dbReference>
<comment type="catalytic activity">
    <reaction evidence="7 9">
        <text>(2S)-2-hydroxy-3-oxobutyl phosphate + 5-amino-6-(D-ribitylamino)uracil = 6,7-dimethyl-8-(1-D-ribityl)lumazine + phosphate + 2 H2O + H(+)</text>
        <dbReference type="Rhea" id="RHEA:26152"/>
        <dbReference type="ChEBI" id="CHEBI:15377"/>
        <dbReference type="ChEBI" id="CHEBI:15378"/>
        <dbReference type="ChEBI" id="CHEBI:15934"/>
        <dbReference type="ChEBI" id="CHEBI:43474"/>
        <dbReference type="ChEBI" id="CHEBI:58201"/>
        <dbReference type="ChEBI" id="CHEBI:58830"/>
        <dbReference type="EC" id="2.5.1.78"/>
    </reaction>
</comment>
<dbReference type="Proteomes" id="UP001377567">
    <property type="component" value="Unassembled WGS sequence"/>
</dbReference>
<keyword evidence="5 9" id="KW-0686">Riboflavin biosynthesis</keyword>
<dbReference type="FunFam" id="3.40.50.960:FF:000007">
    <property type="entry name" value="6,7-dimethyl-8-ribityllumazine synthase"/>
    <property type="match status" value="1"/>
</dbReference>
<comment type="subunit">
    <text evidence="3">Homopentamer.</text>
</comment>
<sequence length="169" mass="18456">MAVKGLGQIDQQYDGSKLRIGIIHARWNRSVIDALVKGAIARMQELGVPESSIIVETVPGSYELPYGTKRFVEREKKNGTPLDAVIPIGVLIKGSTMHFEYISDSVTHALMNLQDKVHIPVIFGLLTCMTEEQALARAGIDAAHSMHNHGEDWGACAVEMALKFGPTAF</sequence>
<dbReference type="Pfam" id="PF00885">
    <property type="entry name" value="DMRL_synthase"/>
    <property type="match status" value="1"/>
</dbReference>
<reference evidence="10 11" key="1">
    <citation type="journal article" date="2023" name="Elife">
        <title>Identification of key yeast species and microbe-microbe interactions impacting larval growth of Drosophila in the wild.</title>
        <authorList>
            <person name="Mure A."/>
            <person name="Sugiura Y."/>
            <person name="Maeda R."/>
            <person name="Honda K."/>
            <person name="Sakurai N."/>
            <person name="Takahashi Y."/>
            <person name="Watada M."/>
            <person name="Katoh T."/>
            <person name="Gotoh A."/>
            <person name="Gotoh Y."/>
            <person name="Taniguchi I."/>
            <person name="Nakamura K."/>
            <person name="Hayashi T."/>
            <person name="Katayama T."/>
            <person name="Uemura T."/>
            <person name="Hattori Y."/>
        </authorList>
    </citation>
    <scope>NUCLEOTIDE SEQUENCE [LARGE SCALE GENOMIC DNA]</scope>
    <source>
        <strain evidence="10 11">KH-74</strain>
    </source>
</reference>
<protein>
    <recommendedName>
        <fullName evidence="8 9">6,7-dimethyl-8-ribityllumazine synthase</fullName>
        <shortName evidence="9">DMRL synthase</shortName>
        <ecNumber evidence="4 9">2.5.1.78</ecNumber>
    </recommendedName>
</protein>
<dbReference type="SUPFAM" id="SSF52121">
    <property type="entry name" value="Lumazine synthase"/>
    <property type="match status" value="1"/>
</dbReference>
<evidence type="ECO:0000256" key="9">
    <source>
        <dbReference type="RuleBase" id="RU003795"/>
    </source>
</evidence>
<dbReference type="InterPro" id="IPR036467">
    <property type="entry name" value="LS/RS_sf"/>
</dbReference>
<comment type="pathway">
    <text evidence="1 9">Cofactor biosynthesis; riboflavin biosynthesis; riboflavin from 2-hydroxy-3-oxobutyl phosphate and 5-amino-6-(D-ribitylamino)uracil: step 1/2.</text>
</comment>
<dbReference type="AlphaFoldDB" id="A0AAV5S0I4"/>
<dbReference type="PANTHER" id="PTHR21058">
    <property type="entry name" value="6,7-DIMETHYL-8-RIBITYLLUMAZINE SYNTHASE DMRL SYNTHASE LUMAZINE SYNTHASE"/>
    <property type="match status" value="1"/>
</dbReference>
<dbReference type="InterPro" id="IPR002180">
    <property type="entry name" value="LS/RS"/>
</dbReference>
<name>A0AAV5S0I4_MAUHU</name>
<evidence type="ECO:0000256" key="8">
    <source>
        <dbReference type="ARBA" id="ARBA00072606"/>
    </source>
</evidence>
<dbReference type="CDD" id="cd09209">
    <property type="entry name" value="Lumazine_synthase-I"/>
    <property type="match status" value="1"/>
</dbReference>
<dbReference type="GO" id="GO:0005758">
    <property type="term" value="C:mitochondrial intermembrane space"/>
    <property type="evidence" value="ECO:0007669"/>
    <property type="project" value="TreeGrafter"/>
</dbReference>
<keyword evidence="11" id="KW-1185">Reference proteome</keyword>
<evidence type="ECO:0000313" key="10">
    <source>
        <dbReference type="EMBL" id="GMM57354.1"/>
    </source>
</evidence>
<evidence type="ECO:0000313" key="11">
    <source>
        <dbReference type="Proteomes" id="UP001377567"/>
    </source>
</evidence>
<dbReference type="GO" id="GO:0000906">
    <property type="term" value="F:6,7-dimethyl-8-ribityllumazine synthase activity"/>
    <property type="evidence" value="ECO:0007669"/>
    <property type="project" value="UniProtKB-EC"/>
</dbReference>
<gene>
    <name evidence="10" type="ORF">DAKH74_039700</name>
</gene>
<keyword evidence="6 9" id="KW-0808">Transferase</keyword>
<evidence type="ECO:0000256" key="1">
    <source>
        <dbReference type="ARBA" id="ARBA00004917"/>
    </source>
</evidence>
<dbReference type="GO" id="GO:0009349">
    <property type="term" value="C:riboflavin synthase complex"/>
    <property type="evidence" value="ECO:0007669"/>
    <property type="project" value="UniProtKB-UniRule"/>
</dbReference>
<evidence type="ECO:0000256" key="5">
    <source>
        <dbReference type="ARBA" id="ARBA00022619"/>
    </source>
</evidence>
<accession>A0AAV5S0I4</accession>
<evidence type="ECO:0000256" key="3">
    <source>
        <dbReference type="ARBA" id="ARBA00011255"/>
    </source>
</evidence>
<dbReference type="EC" id="2.5.1.78" evidence="4 9"/>
<comment type="function">
    <text evidence="9">Catalyzes the formation of 6,7-dimethyl-8-ribityllumazine by condensation of 5-amino-6-(D-ribitylamino)uracil with 3,4-dihydroxy-2-butanone 4-phosphate. This is the penultimate step in the biosynthesis of riboflavin.</text>
</comment>
<dbReference type="Gene3D" id="3.40.50.960">
    <property type="entry name" value="Lumazine/riboflavin synthase"/>
    <property type="match status" value="1"/>
</dbReference>
<dbReference type="InterPro" id="IPR034964">
    <property type="entry name" value="LS"/>
</dbReference>
<comment type="caution">
    <text evidence="10">The sequence shown here is derived from an EMBL/GenBank/DDBJ whole genome shotgun (WGS) entry which is preliminary data.</text>
</comment>
<evidence type="ECO:0000256" key="7">
    <source>
        <dbReference type="ARBA" id="ARBA00048785"/>
    </source>
</evidence>
<dbReference type="PANTHER" id="PTHR21058:SF0">
    <property type="entry name" value="6,7-DIMETHYL-8-RIBITYLLUMAZINE SYNTHASE"/>
    <property type="match status" value="1"/>
</dbReference>
<proteinExistence type="inferred from homology"/>
<dbReference type="GO" id="GO:0009231">
    <property type="term" value="P:riboflavin biosynthetic process"/>
    <property type="evidence" value="ECO:0007669"/>
    <property type="project" value="UniProtKB-KW"/>
</dbReference>
<comment type="similarity">
    <text evidence="2 9">Belongs to the DMRL synthase family.</text>
</comment>
<evidence type="ECO:0000256" key="2">
    <source>
        <dbReference type="ARBA" id="ARBA00007424"/>
    </source>
</evidence>
<evidence type="ECO:0000256" key="6">
    <source>
        <dbReference type="ARBA" id="ARBA00022679"/>
    </source>
</evidence>